<name>A0A4U1BER8_9GAMM</name>
<dbReference type="OrthoDB" id="6401393at2"/>
<dbReference type="Proteomes" id="UP000305674">
    <property type="component" value="Unassembled WGS sequence"/>
</dbReference>
<comment type="caution">
    <text evidence="2">The sequence shown here is derived from an EMBL/GenBank/DDBJ whole genome shotgun (WGS) entry which is preliminary data.</text>
</comment>
<protein>
    <submittedName>
        <fullName evidence="2">Uncharacterized protein</fullName>
    </submittedName>
</protein>
<dbReference type="AlphaFoldDB" id="A0A4U1BER8"/>
<keyword evidence="1" id="KW-0732">Signal</keyword>
<dbReference type="EMBL" id="SWCI01000004">
    <property type="protein sequence ID" value="TKB49358.1"/>
    <property type="molecule type" value="Genomic_DNA"/>
</dbReference>
<gene>
    <name evidence="2" type="ORF">FCL40_08465</name>
</gene>
<evidence type="ECO:0000313" key="3">
    <source>
        <dbReference type="Proteomes" id="UP000305674"/>
    </source>
</evidence>
<feature type="signal peptide" evidence="1">
    <location>
        <begin position="1"/>
        <end position="25"/>
    </location>
</feature>
<proteinExistence type="predicted"/>
<organism evidence="2 3">
    <name type="scientific">Ferrimonas sediminicola</name>
    <dbReference type="NCBI Taxonomy" id="2569538"/>
    <lineage>
        <taxon>Bacteria</taxon>
        <taxon>Pseudomonadati</taxon>
        <taxon>Pseudomonadota</taxon>
        <taxon>Gammaproteobacteria</taxon>
        <taxon>Alteromonadales</taxon>
        <taxon>Ferrimonadaceae</taxon>
        <taxon>Ferrimonas</taxon>
    </lineage>
</organism>
<dbReference type="RefSeq" id="WP_136852751.1">
    <property type="nucleotide sequence ID" value="NZ_SWCI01000004.1"/>
</dbReference>
<keyword evidence="3" id="KW-1185">Reference proteome</keyword>
<sequence length="122" mass="13730">MHQRRGKALEAATLLLSLIPLTVNAEIQWVQAPTLVTQDPNFSQLPLTLHSQWGNSPWYTETSLGLTRQESTLLTRQVHEGLGARVGTGYRVGRFSLSLDLQFQHQQQQSLTVLGFNTEVKF</sequence>
<reference evidence="2 3" key="1">
    <citation type="submission" date="2019-04" db="EMBL/GenBank/DDBJ databases">
        <authorList>
            <person name="Hwang J.C."/>
        </authorList>
    </citation>
    <scope>NUCLEOTIDE SEQUENCE [LARGE SCALE GENOMIC DNA]</scope>
    <source>
        <strain evidence="2 3">IMCC35001</strain>
    </source>
</reference>
<accession>A0A4U1BER8</accession>
<evidence type="ECO:0000313" key="2">
    <source>
        <dbReference type="EMBL" id="TKB49358.1"/>
    </source>
</evidence>
<evidence type="ECO:0000256" key="1">
    <source>
        <dbReference type="SAM" id="SignalP"/>
    </source>
</evidence>
<feature type="chain" id="PRO_5020489352" evidence="1">
    <location>
        <begin position="26"/>
        <end position="122"/>
    </location>
</feature>